<evidence type="ECO:0000313" key="1">
    <source>
        <dbReference type="EMBL" id="GAA0542615.1"/>
    </source>
</evidence>
<gene>
    <name evidence="1" type="ORF">GCM10009533_47010</name>
</gene>
<name>A0ABN1DFX6_SACER</name>
<dbReference type="Proteomes" id="UP001500729">
    <property type="component" value="Unassembled WGS sequence"/>
</dbReference>
<protein>
    <recommendedName>
        <fullName evidence="3">Helicase</fullName>
    </recommendedName>
</protein>
<organism evidence="1 2">
    <name type="scientific">Saccharopolyspora erythraea</name>
    <name type="common">Streptomyces erythraeus</name>
    <dbReference type="NCBI Taxonomy" id="1836"/>
    <lineage>
        <taxon>Bacteria</taxon>
        <taxon>Bacillati</taxon>
        <taxon>Actinomycetota</taxon>
        <taxon>Actinomycetes</taxon>
        <taxon>Pseudonocardiales</taxon>
        <taxon>Pseudonocardiaceae</taxon>
        <taxon>Saccharopolyspora</taxon>
    </lineage>
</organism>
<accession>A0ABN1DFX6</accession>
<comment type="caution">
    <text evidence="1">The sequence shown here is derived from an EMBL/GenBank/DDBJ whole genome shotgun (WGS) entry which is preliminary data.</text>
</comment>
<keyword evidence="2" id="KW-1185">Reference proteome</keyword>
<sequence length="84" mass="9459">MLPGRGEPLSFDAENGLPQLAGVFALVEVHRWDEPMVEIPDREALRLFLRGRGLSWRLAGEAAQHFGTPLRVTKRGTLAWLRKP</sequence>
<proteinExistence type="predicted"/>
<evidence type="ECO:0000313" key="2">
    <source>
        <dbReference type="Proteomes" id="UP001500729"/>
    </source>
</evidence>
<reference evidence="1 2" key="1">
    <citation type="journal article" date="2019" name="Int. J. Syst. Evol. Microbiol.">
        <title>The Global Catalogue of Microorganisms (GCM) 10K type strain sequencing project: providing services to taxonomists for standard genome sequencing and annotation.</title>
        <authorList>
            <consortium name="The Broad Institute Genomics Platform"/>
            <consortium name="The Broad Institute Genome Sequencing Center for Infectious Disease"/>
            <person name="Wu L."/>
            <person name="Ma J."/>
        </authorList>
    </citation>
    <scope>NUCLEOTIDE SEQUENCE [LARGE SCALE GENOMIC DNA]</scope>
    <source>
        <strain evidence="1 2">JCM 10303</strain>
    </source>
</reference>
<dbReference type="EMBL" id="BAAAGS010000035">
    <property type="protein sequence ID" value="GAA0542615.1"/>
    <property type="molecule type" value="Genomic_DNA"/>
</dbReference>
<dbReference type="RefSeq" id="WP_009946624.1">
    <property type="nucleotide sequence ID" value="NZ_BAAAGS010000035.1"/>
</dbReference>
<evidence type="ECO:0008006" key="3">
    <source>
        <dbReference type="Google" id="ProtNLM"/>
    </source>
</evidence>